<comment type="caution">
    <text evidence="1">The sequence shown here is derived from an EMBL/GenBank/DDBJ whole genome shotgun (WGS) entry which is preliminary data.</text>
</comment>
<dbReference type="Proteomes" id="UP000485058">
    <property type="component" value="Unassembled WGS sequence"/>
</dbReference>
<accession>A0A699Y7R1</accession>
<sequence>MLVVSQRQRQRQWPRDIGSTDVGWCTGAVQCRLHKPAVVVGCTHTSLDVCIARDQHGRLVPG</sequence>
<dbReference type="EMBL" id="BLLF01000022">
    <property type="protein sequence ID" value="GFH06103.1"/>
    <property type="molecule type" value="Genomic_DNA"/>
</dbReference>
<proteinExistence type="predicted"/>
<organism evidence="1 2">
    <name type="scientific">Haematococcus lacustris</name>
    <name type="common">Green alga</name>
    <name type="synonym">Haematococcus pluvialis</name>
    <dbReference type="NCBI Taxonomy" id="44745"/>
    <lineage>
        <taxon>Eukaryota</taxon>
        <taxon>Viridiplantae</taxon>
        <taxon>Chlorophyta</taxon>
        <taxon>core chlorophytes</taxon>
        <taxon>Chlorophyceae</taxon>
        <taxon>CS clade</taxon>
        <taxon>Chlamydomonadales</taxon>
        <taxon>Haematococcaceae</taxon>
        <taxon>Haematococcus</taxon>
    </lineage>
</organism>
<protein>
    <submittedName>
        <fullName evidence="1">Uncharacterized protein</fullName>
    </submittedName>
</protein>
<keyword evidence="2" id="KW-1185">Reference proteome</keyword>
<evidence type="ECO:0000313" key="1">
    <source>
        <dbReference type="EMBL" id="GFH06103.1"/>
    </source>
</evidence>
<reference evidence="1 2" key="1">
    <citation type="submission" date="2020-02" db="EMBL/GenBank/DDBJ databases">
        <title>Draft genome sequence of Haematococcus lacustris strain NIES-144.</title>
        <authorList>
            <person name="Morimoto D."/>
            <person name="Nakagawa S."/>
            <person name="Yoshida T."/>
            <person name="Sawayama S."/>
        </authorList>
    </citation>
    <scope>NUCLEOTIDE SEQUENCE [LARGE SCALE GENOMIC DNA]</scope>
    <source>
        <strain evidence="1 2">NIES-144</strain>
    </source>
</reference>
<gene>
    <name evidence="1" type="ORF">HaLaN_00676</name>
</gene>
<name>A0A699Y7R1_HAELA</name>
<dbReference type="AlphaFoldDB" id="A0A699Y7R1"/>
<evidence type="ECO:0000313" key="2">
    <source>
        <dbReference type="Proteomes" id="UP000485058"/>
    </source>
</evidence>